<organism evidence="1 2">
    <name type="scientific">Desulfofustis glycolicus DSM 9705</name>
    <dbReference type="NCBI Taxonomy" id="1121409"/>
    <lineage>
        <taxon>Bacteria</taxon>
        <taxon>Pseudomonadati</taxon>
        <taxon>Thermodesulfobacteriota</taxon>
        <taxon>Desulfobulbia</taxon>
        <taxon>Desulfobulbales</taxon>
        <taxon>Desulfocapsaceae</taxon>
        <taxon>Desulfofustis</taxon>
    </lineage>
</organism>
<accession>A0A1M5WPP2</accession>
<dbReference type="InterPro" id="IPR010144">
    <property type="entry name" value="CRISPR-assoc_prot_Csd1-typ"/>
</dbReference>
<dbReference type="NCBIfam" id="TIGR01863">
    <property type="entry name" value="cas_Csd1"/>
    <property type="match status" value="1"/>
</dbReference>
<dbReference type="OrthoDB" id="9778918at2"/>
<dbReference type="AlphaFoldDB" id="A0A1M5WPP2"/>
<protein>
    <submittedName>
        <fullName evidence="1">CRISPR-associated protein, Csd1 family</fullName>
    </submittedName>
</protein>
<dbReference type="RefSeq" id="WP_073376391.1">
    <property type="nucleotide sequence ID" value="NZ_FQXS01000014.1"/>
</dbReference>
<dbReference type="Pfam" id="PF09709">
    <property type="entry name" value="Cas_Csd1"/>
    <property type="match status" value="1"/>
</dbReference>
<proteinExistence type="predicted"/>
<gene>
    <name evidence="1" type="ORF">SAMN02745124_02438</name>
</gene>
<evidence type="ECO:0000313" key="1">
    <source>
        <dbReference type="EMBL" id="SHH89565.1"/>
    </source>
</evidence>
<keyword evidence="2" id="KW-1185">Reference proteome</keyword>
<dbReference type="Proteomes" id="UP000184139">
    <property type="component" value="Unassembled WGS sequence"/>
</dbReference>
<evidence type="ECO:0000313" key="2">
    <source>
        <dbReference type="Proteomes" id="UP000184139"/>
    </source>
</evidence>
<dbReference type="STRING" id="1121409.SAMN02745124_02438"/>
<dbReference type="CDD" id="cd09757">
    <property type="entry name" value="Cas8c_I-C"/>
    <property type="match status" value="1"/>
</dbReference>
<reference evidence="1 2" key="1">
    <citation type="submission" date="2016-11" db="EMBL/GenBank/DDBJ databases">
        <authorList>
            <person name="Jaros S."/>
            <person name="Januszkiewicz K."/>
            <person name="Wedrychowicz H."/>
        </authorList>
    </citation>
    <scope>NUCLEOTIDE SEQUENCE [LARGE SCALE GENOMIC DNA]</scope>
    <source>
        <strain evidence="1 2">DSM 9705</strain>
    </source>
</reference>
<dbReference type="EMBL" id="FQXS01000014">
    <property type="protein sequence ID" value="SHH89565.1"/>
    <property type="molecule type" value="Genomic_DNA"/>
</dbReference>
<sequence length="585" mass="65472">MILQELNRYYERKAAEPEAAIPSYGTSIENISFALVLDENGKLLNVEDLRQEGAPRRPRKMVVPAAEKKANGIKPNFLWDSTSYVLGMDNKGNQKRTNRCHDAFIQQVRTFCLINDPGLQAIISFYERDYQTIADRPDWPEICGTNLVFRLSGTPGYIHERVAARDAWKHCMGQREIGTIGQCLVSGKAGQPLSRLHPSIKGVRGSQQGGADIVSFNKQSFESYGREQGANAPISKEVTFNYVTALNLLLANYSRQKVTIGDTTIVFWAEHKSVAEELFANLLAPEESKSQTAKTEEDSQTAEKIFHLLKTIRSGKRPGDIVPELDESVRFFILGLAPNASRLSIRFWISDSVETFLIHIGNHFSHLEMARQFDNEPEFPALWRLLCQTATLGKNENVLPALAGGMVKAMLNGGFYPQNLLAVVLGRIRAEHKINYFRAALLKAFLVRNKKMEIPMYYDPNRKDVPYLLGGLFAVLEKAQSDAIPGTNATMKDRFFAAAPATPARVFPLLLKNAANHIAKLRKDPAKTGWAINIEKAIQDSIAHLANFPTTLSSEDQGLFMIGYYQRVKDLYTSKNNTVNTSEEN</sequence>
<name>A0A1M5WPP2_9BACT</name>